<sequence>MTVGINEIVPYSSSDELIFAFPRSSELQQQGVNIQNQQLQTVAKDYPERLPSAVNAWLKWVSYTSVEHPTLSLIKAIKEHWKS</sequence>
<dbReference type="STRING" id="43989.cce_2144"/>
<dbReference type="EMBL" id="CP000806">
    <property type="protein sequence ID" value="ACB51494.1"/>
    <property type="molecule type" value="Genomic_DNA"/>
</dbReference>
<name>B1WNR5_CROS5</name>
<dbReference type="Proteomes" id="UP000001203">
    <property type="component" value="Chromosome circular"/>
</dbReference>
<protein>
    <submittedName>
        <fullName evidence="1">Uncharacterized protein</fullName>
    </submittedName>
</protein>
<proteinExistence type="predicted"/>
<dbReference type="HOGENOM" id="CLU_2536952_0_0_3"/>
<reference evidence="1 2" key="1">
    <citation type="journal article" date="2008" name="Proc. Natl. Acad. Sci. U.S.A.">
        <title>The genome of Cyanothece 51142, a unicellular diazotrophic cyanobacterium important in the marine nitrogen cycle.</title>
        <authorList>
            <person name="Welsh E.A."/>
            <person name="Liberton M."/>
            <person name="Stoeckel J."/>
            <person name="Loh T."/>
            <person name="Elvitigala T."/>
            <person name="Wang C."/>
            <person name="Wollam A."/>
            <person name="Fulton R.S."/>
            <person name="Clifton S.W."/>
            <person name="Jacobs J.M."/>
            <person name="Aurora R."/>
            <person name="Ghosh B.K."/>
            <person name="Sherman L.A."/>
            <person name="Smith R.D."/>
            <person name="Wilson R.K."/>
            <person name="Pakrasi H.B."/>
        </authorList>
    </citation>
    <scope>NUCLEOTIDE SEQUENCE [LARGE SCALE GENOMIC DNA]</scope>
    <source>
        <strain evidence="2">ATCC 51142 / BH68</strain>
    </source>
</reference>
<dbReference type="RefSeq" id="WP_009546896.1">
    <property type="nucleotide sequence ID" value="NC_010546.1"/>
</dbReference>
<evidence type="ECO:0000313" key="2">
    <source>
        <dbReference type="Proteomes" id="UP000001203"/>
    </source>
</evidence>
<evidence type="ECO:0000313" key="1">
    <source>
        <dbReference type="EMBL" id="ACB51494.1"/>
    </source>
</evidence>
<dbReference type="KEGG" id="cyt:cce_2144"/>
<accession>B1WNR5</accession>
<dbReference type="AlphaFoldDB" id="B1WNR5"/>
<organism evidence="1 2">
    <name type="scientific">Crocosphaera subtropica (strain ATCC 51142 / BH68)</name>
    <name type="common">Cyanothece sp. (strain ATCC 51142)</name>
    <dbReference type="NCBI Taxonomy" id="43989"/>
    <lineage>
        <taxon>Bacteria</taxon>
        <taxon>Bacillati</taxon>
        <taxon>Cyanobacteriota</taxon>
        <taxon>Cyanophyceae</taxon>
        <taxon>Oscillatoriophycideae</taxon>
        <taxon>Chroococcales</taxon>
        <taxon>Aphanothecaceae</taxon>
        <taxon>Crocosphaera</taxon>
        <taxon>Crocosphaera subtropica</taxon>
    </lineage>
</organism>
<dbReference type="OrthoDB" id="9994872at2"/>
<keyword evidence="2" id="KW-1185">Reference proteome</keyword>
<gene>
    <name evidence="1" type="ordered locus">cce_2144</name>
</gene>